<dbReference type="InterPro" id="IPR027478">
    <property type="entry name" value="LdcA_N"/>
</dbReference>
<dbReference type="Pfam" id="PF02016">
    <property type="entry name" value="Peptidase_S66"/>
    <property type="match status" value="1"/>
</dbReference>
<sequence>MLKPNKLKKGDKVAVISLSNGILGEQYCEHQLKIGAKRLENMGLEPIFMSNSLKGKEFLENNPEKKYEDLVDAFENKEIKAIICAIGGFDSYKILPFLFNNDKFKKIVSENPKIFIGFSDTTINHLAFYKLGLKTYYGHSFLVDFAELENDMLKFTKKSFLNFFKKSRAFFLESSPFWYEERKGFGKDQIGVKRIVHKENKGFEFYGQNKIVNGILLGGCLDTIYEGMIGKNFPDQKEICEKYNIFLDEESWKNKILFLETSEEKPLPDEFEKMLIELDMRSILKNVNAIIFGKPQDECFYEEYKDLLLYYCKKYDTPIVFNLNFGHSFPKTIIPYGFQAEIDFKNRIIKIKEGLVN</sequence>
<dbReference type="EMBL" id="CP027019">
    <property type="protein sequence ID" value="AVP49293.1"/>
    <property type="molecule type" value="Genomic_DNA"/>
</dbReference>
<keyword evidence="2" id="KW-0378">Hydrolase</keyword>
<evidence type="ECO:0000313" key="5">
    <source>
        <dbReference type="EMBL" id="AVP49293.1"/>
    </source>
</evidence>
<dbReference type="CDD" id="cd07062">
    <property type="entry name" value="Peptidase_S66_mccF_like"/>
    <property type="match status" value="1"/>
</dbReference>
<dbReference type="InterPro" id="IPR040449">
    <property type="entry name" value="Peptidase_S66_N"/>
</dbReference>
<feature type="domain" description="LD-carboxypeptidase N-terminal" evidence="3">
    <location>
        <begin position="13"/>
        <end position="138"/>
    </location>
</feature>
<dbReference type="Proteomes" id="UP000239250">
    <property type="component" value="Chromosome"/>
</dbReference>
<dbReference type="InterPro" id="IPR003507">
    <property type="entry name" value="S66_fam"/>
</dbReference>
<evidence type="ECO:0000259" key="3">
    <source>
        <dbReference type="Pfam" id="PF02016"/>
    </source>
</evidence>
<accession>A0A2S0NJU7</accession>
<keyword evidence="5" id="KW-0121">Carboxypeptidase</keyword>
<dbReference type="PANTHER" id="PTHR30237">
    <property type="entry name" value="MURAMOYLTETRAPEPTIDE CARBOXYPEPTIDASE"/>
    <property type="match status" value="1"/>
</dbReference>
<reference evidence="6" key="1">
    <citation type="submission" date="2018-02" db="EMBL/GenBank/DDBJ databases">
        <title>Firefly genomes illuminate parallel origins of bioluminescence in beetles.</title>
        <authorList>
            <person name="Fallon T.R."/>
            <person name="Lower S.E.S."/>
            <person name="Behringer M."/>
            <person name="Weng J.-K."/>
        </authorList>
    </citation>
    <scope>NUCLEOTIDE SEQUENCE [LARGE SCALE GENOMIC DNA]</scope>
</reference>
<gene>
    <name evidence="5" type="ORF">C5T88_01705</name>
</gene>
<dbReference type="SUPFAM" id="SSF52317">
    <property type="entry name" value="Class I glutamine amidotransferase-like"/>
    <property type="match status" value="1"/>
</dbReference>
<name>A0A2S0NJU7_9MOLU</name>
<dbReference type="PANTHER" id="PTHR30237:SF4">
    <property type="entry name" value="LD-CARBOXYPEPTIDASE C-TERMINAL DOMAIN-CONTAINING PROTEIN"/>
    <property type="match status" value="1"/>
</dbReference>
<dbReference type="InterPro" id="IPR029062">
    <property type="entry name" value="Class_I_gatase-like"/>
</dbReference>
<organism evidence="5 6">
    <name type="scientific">Williamsoniiplasma luminosum</name>
    <dbReference type="NCBI Taxonomy" id="214888"/>
    <lineage>
        <taxon>Bacteria</taxon>
        <taxon>Bacillati</taxon>
        <taxon>Mycoplasmatota</taxon>
        <taxon>Mollicutes</taxon>
        <taxon>Entomoplasmatales</taxon>
        <taxon>Williamsoniiplasma</taxon>
    </lineage>
</organism>
<dbReference type="GO" id="GO:0004180">
    <property type="term" value="F:carboxypeptidase activity"/>
    <property type="evidence" value="ECO:0007669"/>
    <property type="project" value="UniProtKB-KW"/>
</dbReference>
<evidence type="ECO:0000259" key="4">
    <source>
        <dbReference type="Pfam" id="PF17676"/>
    </source>
</evidence>
<dbReference type="RefSeq" id="WP_303662621.1">
    <property type="nucleotide sequence ID" value="NZ_CP027019.1"/>
</dbReference>
<proteinExistence type="inferred from homology"/>
<feature type="domain" description="LD-carboxypeptidase C-terminal" evidence="4">
    <location>
        <begin position="213"/>
        <end position="342"/>
    </location>
</feature>
<dbReference type="InterPro" id="IPR027461">
    <property type="entry name" value="Carboxypeptidase_A_C_sf"/>
</dbReference>
<dbReference type="Pfam" id="PF17676">
    <property type="entry name" value="Peptidase_S66C"/>
    <property type="match status" value="1"/>
</dbReference>
<dbReference type="InterPro" id="IPR040921">
    <property type="entry name" value="Peptidase_S66C"/>
</dbReference>
<evidence type="ECO:0000256" key="1">
    <source>
        <dbReference type="ARBA" id="ARBA00010233"/>
    </source>
</evidence>
<evidence type="ECO:0000313" key="6">
    <source>
        <dbReference type="Proteomes" id="UP000239250"/>
    </source>
</evidence>
<dbReference type="PIRSF" id="PIRSF028757">
    <property type="entry name" value="LD-carboxypeptidase"/>
    <property type="match status" value="1"/>
</dbReference>
<dbReference type="Gene3D" id="3.40.50.10740">
    <property type="entry name" value="Class I glutamine amidotransferase-like"/>
    <property type="match status" value="1"/>
</dbReference>
<keyword evidence="5" id="KW-0645">Protease</keyword>
<comment type="similarity">
    <text evidence="1">Belongs to the peptidase S66 family.</text>
</comment>
<dbReference type="SUPFAM" id="SSF141986">
    <property type="entry name" value="LD-carboxypeptidase A C-terminal domain-like"/>
    <property type="match status" value="1"/>
</dbReference>
<dbReference type="Gene3D" id="3.50.30.60">
    <property type="entry name" value="LD-carboxypeptidase A C-terminal domain-like"/>
    <property type="match status" value="1"/>
</dbReference>
<protein>
    <submittedName>
        <fullName evidence="5">Carboxypeptidase</fullName>
    </submittedName>
</protein>
<evidence type="ECO:0000256" key="2">
    <source>
        <dbReference type="ARBA" id="ARBA00022801"/>
    </source>
</evidence>
<dbReference type="AlphaFoldDB" id="A0A2S0NJU7"/>